<dbReference type="RefSeq" id="WP_155170839.1">
    <property type="nucleotide sequence ID" value="NZ_BAAAFL010000016.1"/>
</dbReference>
<sequence>MMKNIAEASFLAILIICLSACNTQRKMTLTGYDRDRDNRVNREEFESVFRDRNTYSDWDTDGDRRLNEVEWERGFNVYSSDYNYDEMEGFDEWDTERDDYIDENEFREGFFNLFDANDNDYLEESEFASYQGQ</sequence>
<dbReference type="Proteomes" id="UP000798808">
    <property type="component" value="Unassembled WGS sequence"/>
</dbReference>
<dbReference type="EMBL" id="SMLW01000454">
    <property type="protein sequence ID" value="MTI24798.1"/>
    <property type="molecule type" value="Genomic_DNA"/>
</dbReference>
<reference evidence="1 2" key="1">
    <citation type="submission" date="2019-02" db="EMBL/GenBank/DDBJ databases">
        <authorList>
            <person name="Goldberg S.R."/>
            <person name="Haltli B.A."/>
            <person name="Correa H."/>
            <person name="Russell K.G."/>
        </authorList>
    </citation>
    <scope>NUCLEOTIDE SEQUENCE [LARGE SCALE GENOMIC DNA]</scope>
    <source>
        <strain evidence="1 2">JCM 16186</strain>
    </source>
</reference>
<dbReference type="PROSITE" id="PS00018">
    <property type="entry name" value="EF_HAND_1"/>
    <property type="match status" value="2"/>
</dbReference>
<dbReference type="InterPro" id="IPR018247">
    <property type="entry name" value="EF_Hand_1_Ca_BS"/>
</dbReference>
<dbReference type="InterPro" id="IPR011992">
    <property type="entry name" value="EF-hand-dom_pair"/>
</dbReference>
<protein>
    <recommendedName>
        <fullName evidence="3">EF-hand domain-containing protein</fullName>
    </recommendedName>
</protein>
<keyword evidence="2" id="KW-1185">Reference proteome</keyword>
<dbReference type="SUPFAM" id="SSF47473">
    <property type="entry name" value="EF-hand"/>
    <property type="match status" value="1"/>
</dbReference>
<organism evidence="1 2">
    <name type="scientific">Fulvivirga kasyanovii</name>
    <dbReference type="NCBI Taxonomy" id="396812"/>
    <lineage>
        <taxon>Bacteria</taxon>
        <taxon>Pseudomonadati</taxon>
        <taxon>Bacteroidota</taxon>
        <taxon>Cytophagia</taxon>
        <taxon>Cytophagales</taxon>
        <taxon>Fulvivirgaceae</taxon>
        <taxon>Fulvivirga</taxon>
    </lineage>
</organism>
<accession>A0ABW9RN70</accession>
<dbReference type="Gene3D" id="1.10.238.10">
    <property type="entry name" value="EF-hand"/>
    <property type="match status" value="1"/>
</dbReference>
<name>A0ABW9RN70_9BACT</name>
<evidence type="ECO:0000313" key="2">
    <source>
        <dbReference type="Proteomes" id="UP000798808"/>
    </source>
</evidence>
<evidence type="ECO:0000313" key="1">
    <source>
        <dbReference type="EMBL" id="MTI24798.1"/>
    </source>
</evidence>
<evidence type="ECO:0008006" key="3">
    <source>
        <dbReference type="Google" id="ProtNLM"/>
    </source>
</evidence>
<gene>
    <name evidence="1" type="ORF">E1163_07590</name>
</gene>
<proteinExistence type="predicted"/>
<comment type="caution">
    <text evidence="1">The sequence shown here is derived from an EMBL/GenBank/DDBJ whole genome shotgun (WGS) entry which is preliminary data.</text>
</comment>